<dbReference type="AlphaFoldDB" id="A0A3S4UUY1"/>
<organism evidence="8 9">
    <name type="scientific">Moraxella cuniculi</name>
    <dbReference type="NCBI Taxonomy" id="34061"/>
    <lineage>
        <taxon>Bacteria</taxon>
        <taxon>Pseudomonadati</taxon>
        <taxon>Pseudomonadota</taxon>
        <taxon>Gammaproteobacteria</taxon>
        <taxon>Moraxellales</taxon>
        <taxon>Moraxellaceae</taxon>
        <taxon>Moraxella</taxon>
    </lineage>
</organism>
<dbReference type="SUPFAM" id="SSF52540">
    <property type="entry name" value="P-loop containing nucleoside triphosphate hydrolases"/>
    <property type="match status" value="2"/>
</dbReference>
<comment type="similarity">
    <text evidence="1">Belongs to the ClpA/ClpB family.</text>
</comment>
<keyword evidence="2" id="KW-0677">Repeat</keyword>
<dbReference type="OrthoDB" id="9803641at2"/>
<feature type="domain" description="AAA+ ATPase" evidence="6">
    <location>
        <begin position="193"/>
        <end position="337"/>
    </location>
</feature>
<reference evidence="8 9" key="1">
    <citation type="submission" date="2018-12" db="EMBL/GenBank/DDBJ databases">
        <authorList>
            <consortium name="Pathogen Informatics"/>
        </authorList>
    </citation>
    <scope>NUCLEOTIDE SEQUENCE [LARGE SCALE GENOMIC DNA]</scope>
    <source>
        <strain evidence="8 9">NCTC10297</strain>
    </source>
</reference>
<protein>
    <submittedName>
        <fullName evidence="8">ATP-dependent Clp protease ATP-binding subunit ClpA</fullName>
    </submittedName>
</protein>
<dbReference type="Pfam" id="PF02861">
    <property type="entry name" value="Clp_N"/>
    <property type="match status" value="1"/>
</dbReference>
<dbReference type="SMART" id="SM01086">
    <property type="entry name" value="ClpB_D2-small"/>
    <property type="match status" value="1"/>
</dbReference>
<keyword evidence="5" id="KW-0143">Chaperone</keyword>
<dbReference type="Gene3D" id="1.10.1780.10">
    <property type="entry name" value="Clp, N-terminal domain"/>
    <property type="match status" value="1"/>
</dbReference>
<evidence type="ECO:0000256" key="5">
    <source>
        <dbReference type="ARBA" id="ARBA00023186"/>
    </source>
</evidence>
<dbReference type="PRINTS" id="PR00300">
    <property type="entry name" value="CLPPROTEASEA"/>
</dbReference>
<dbReference type="GO" id="GO:0006508">
    <property type="term" value="P:proteolysis"/>
    <property type="evidence" value="ECO:0007669"/>
    <property type="project" value="UniProtKB-KW"/>
</dbReference>
<dbReference type="GO" id="GO:0005737">
    <property type="term" value="C:cytoplasm"/>
    <property type="evidence" value="ECO:0007669"/>
    <property type="project" value="TreeGrafter"/>
</dbReference>
<dbReference type="SUPFAM" id="SSF81923">
    <property type="entry name" value="Double Clp-N motif"/>
    <property type="match status" value="1"/>
</dbReference>
<evidence type="ECO:0000256" key="2">
    <source>
        <dbReference type="ARBA" id="ARBA00022737"/>
    </source>
</evidence>
<feature type="domain" description="AAA+ ATPase" evidence="6">
    <location>
        <begin position="490"/>
        <end position="657"/>
    </location>
</feature>
<dbReference type="Gene3D" id="3.40.50.300">
    <property type="entry name" value="P-loop containing nucleotide triphosphate hydrolases"/>
    <property type="match status" value="2"/>
</dbReference>
<dbReference type="Gene3D" id="1.10.8.60">
    <property type="match status" value="2"/>
</dbReference>
<dbReference type="InterPro" id="IPR001270">
    <property type="entry name" value="ClpA/B"/>
</dbReference>
<name>A0A3S4UUY1_9GAMM</name>
<evidence type="ECO:0000313" key="9">
    <source>
        <dbReference type="Proteomes" id="UP000274100"/>
    </source>
</evidence>
<keyword evidence="4 8" id="KW-0067">ATP-binding</keyword>
<dbReference type="InterPro" id="IPR027417">
    <property type="entry name" value="P-loop_NTPase"/>
</dbReference>
<dbReference type="PANTHER" id="PTHR11638">
    <property type="entry name" value="ATP-DEPENDENT CLP PROTEASE"/>
    <property type="match status" value="1"/>
</dbReference>
<keyword evidence="3" id="KW-0547">Nucleotide-binding</keyword>
<dbReference type="KEGG" id="mcun:NCTC10297_01539"/>
<keyword evidence="8" id="KW-0378">Hydrolase</keyword>
<dbReference type="InterPro" id="IPR003593">
    <property type="entry name" value="AAA+_ATPase"/>
</dbReference>
<dbReference type="InterPro" id="IPR028299">
    <property type="entry name" value="ClpA/B_CS2"/>
</dbReference>
<dbReference type="SMART" id="SM00382">
    <property type="entry name" value="AAA"/>
    <property type="match status" value="2"/>
</dbReference>
<evidence type="ECO:0000256" key="1">
    <source>
        <dbReference type="ARBA" id="ARBA00008675"/>
    </source>
</evidence>
<accession>A0A3S4UUY1</accession>
<dbReference type="PANTHER" id="PTHR11638:SF111">
    <property type="entry name" value="ATP-DEPENDENT CLP PROTEASE ATP-BINDING SUBUNIT CLPA"/>
    <property type="match status" value="1"/>
</dbReference>
<proteinExistence type="inferred from homology"/>
<feature type="domain" description="Clp ATPase C-terminal" evidence="7">
    <location>
        <begin position="656"/>
        <end position="745"/>
    </location>
</feature>
<dbReference type="InterPro" id="IPR036628">
    <property type="entry name" value="Clp_N_dom_sf"/>
</dbReference>
<dbReference type="FunFam" id="3.40.50.300:FF:000025">
    <property type="entry name" value="ATP-dependent Clp protease subunit"/>
    <property type="match status" value="1"/>
</dbReference>
<dbReference type="InterPro" id="IPR041546">
    <property type="entry name" value="ClpA/ClpB_AAA_lid"/>
</dbReference>
<dbReference type="PROSITE" id="PS00871">
    <property type="entry name" value="CLPAB_2"/>
    <property type="match status" value="1"/>
</dbReference>
<dbReference type="InterPro" id="IPR004176">
    <property type="entry name" value="Clp_R_N"/>
</dbReference>
<dbReference type="GO" id="GO:0005524">
    <property type="term" value="F:ATP binding"/>
    <property type="evidence" value="ECO:0007669"/>
    <property type="project" value="UniProtKB-KW"/>
</dbReference>
<dbReference type="GO" id="GO:0016887">
    <property type="term" value="F:ATP hydrolysis activity"/>
    <property type="evidence" value="ECO:0007669"/>
    <property type="project" value="InterPro"/>
</dbReference>
<evidence type="ECO:0000259" key="6">
    <source>
        <dbReference type="SMART" id="SM00382"/>
    </source>
</evidence>
<dbReference type="CDD" id="cd00009">
    <property type="entry name" value="AAA"/>
    <property type="match status" value="1"/>
</dbReference>
<dbReference type="Proteomes" id="UP000274100">
    <property type="component" value="Chromosome"/>
</dbReference>
<dbReference type="Pfam" id="PF17871">
    <property type="entry name" value="AAA_lid_9"/>
    <property type="match status" value="1"/>
</dbReference>
<dbReference type="Pfam" id="PF00004">
    <property type="entry name" value="AAA"/>
    <property type="match status" value="1"/>
</dbReference>
<dbReference type="InterPro" id="IPR019489">
    <property type="entry name" value="Clp_ATPase_C"/>
</dbReference>
<evidence type="ECO:0000259" key="7">
    <source>
        <dbReference type="SMART" id="SM01086"/>
    </source>
</evidence>
<keyword evidence="8" id="KW-0645">Protease</keyword>
<dbReference type="EMBL" id="LR134343">
    <property type="protein sequence ID" value="VEG13573.1"/>
    <property type="molecule type" value="Genomic_DNA"/>
</dbReference>
<gene>
    <name evidence="8" type="primary">clpA</name>
    <name evidence="8" type="ORF">NCTC10297_01539</name>
</gene>
<evidence type="ECO:0000256" key="3">
    <source>
        <dbReference type="ARBA" id="ARBA00022741"/>
    </source>
</evidence>
<dbReference type="InterPro" id="IPR003959">
    <property type="entry name" value="ATPase_AAA_core"/>
</dbReference>
<dbReference type="CDD" id="cd19499">
    <property type="entry name" value="RecA-like_ClpB_Hsp104-like"/>
    <property type="match status" value="1"/>
</dbReference>
<dbReference type="RefSeq" id="WP_126331213.1">
    <property type="nucleotide sequence ID" value="NZ_LR134343.1"/>
</dbReference>
<dbReference type="Pfam" id="PF10431">
    <property type="entry name" value="ClpB_D2-small"/>
    <property type="match status" value="1"/>
</dbReference>
<dbReference type="Pfam" id="PF07724">
    <property type="entry name" value="AAA_2"/>
    <property type="match status" value="1"/>
</dbReference>
<evidence type="ECO:0000313" key="8">
    <source>
        <dbReference type="EMBL" id="VEG13573.1"/>
    </source>
</evidence>
<evidence type="ECO:0000256" key="4">
    <source>
        <dbReference type="ARBA" id="ARBA00022840"/>
    </source>
</evidence>
<sequence length="765" mass="84575">MSDNDFSHIEHLTEQIASQHSHQFITLEHLLLGLCQDDDSVQTLKACGVDIARLTVALEQYLAAFVPVAEVDKPTPSKAYLRLITQLVLYVQDSGQNLLPKHALVEIIKEERSYASKLLQGHGVTLLSLRRQISADKRQTDNPFATVSENSDDGILAKYTKNLNKIAKQGGIDPLIGRAAEIERTAQILSRRRKNNPILVGDPGVGKTAVAEGLAWLIVNDKAPAMLAHATIYALDMAALIAGTKFRGDFEDRIKQLLDELTKLPEAILFIDEIHTIIGAGSSMDSTLDVSNLIKPALARGQIRCIGSTTFVEYRQIFEKDHALSRRFQKIDITEPTATQAVAILQGLKEHYEQFHQVCYTDDAITAAVELSVKHLHERFLPDKAIDILDEAGAFVRLRDGLANNSTNAKQANNTTQQPNPVIIDEKIITQVVAKMARIAPSLVNQDEKYILKNLYENLTKSIFGQDEAARRLSDAILLARAGLNRPDKPIAAFLFAGPTGVGKTEISKQLAQLLGLPLVRFDMSEYMEAHTASRLIGAPPGYVGHDKGGLLTEKIQQNPYCVLLLDELEKAHSDVFNLLLQVMDHGTLTDNNGRAVSFRQTIIIMTTNVGADSLSRNPMGFTKSNHHHDNQEAIRRAFSPEFRNRLDGVVHFATLNRQVIGCIVDKFINQLQDLLADKKIQLSISDEVRDYLGQKGYDETMGARPMARLIEQEIKKPLAKLILFGNLAEGGVVQATLSSGAVVLQIMPSEDSRRAKLTGKKRTN</sequence>
<dbReference type="GO" id="GO:0008233">
    <property type="term" value="F:peptidase activity"/>
    <property type="evidence" value="ECO:0007669"/>
    <property type="project" value="UniProtKB-KW"/>
</dbReference>
<dbReference type="GO" id="GO:0034605">
    <property type="term" value="P:cellular response to heat"/>
    <property type="evidence" value="ECO:0007669"/>
    <property type="project" value="TreeGrafter"/>
</dbReference>
<dbReference type="InterPro" id="IPR050130">
    <property type="entry name" value="ClpA_ClpB"/>
</dbReference>